<feature type="domain" description="RNA polymerase sigma factor 70 region 4 type 2" evidence="6">
    <location>
        <begin position="108"/>
        <end position="158"/>
    </location>
</feature>
<dbReference type="PANTHER" id="PTHR43133">
    <property type="entry name" value="RNA POLYMERASE ECF-TYPE SIGMA FACTO"/>
    <property type="match status" value="1"/>
</dbReference>
<dbReference type="InterPro" id="IPR036388">
    <property type="entry name" value="WH-like_DNA-bd_sf"/>
</dbReference>
<proteinExistence type="inferred from homology"/>
<dbReference type="RefSeq" id="WP_200697599.1">
    <property type="nucleotide sequence ID" value="NZ_JBHSCF010000037.1"/>
</dbReference>
<dbReference type="Gene3D" id="1.10.1740.10">
    <property type="match status" value="1"/>
</dbReference>
<dbReference type="SUPFAM" id="SSF88659">
    <property type="entry name" value="Sigma3 and sigma4 domains of RNA polymerase sigma factors"/>
    <property type="match status" value="1"/>
</dbReference>
<dbReference type="NCBIfam" id="TIGR02937">
    <property type="entry name" value="sigma70-ECF"/>
    <property type="match status" value="1"/>
</dbReference>
<dbReference type="InterPro" id="IPR013324">
    <property type="entry name" value="RNA_pol_sigma_r3/r4-like"/>
</dbReference>
<comment type="caution">
    <text evidence="7">The sequence shown here is derived from an EMBL/GenBank/DDBJ whole genome shotgun (WGS) entry which is preliminary data.</text>
</comment>
<dbReference type="Proteomes" id="UP001595871">
    <property type="component" value="Unassembled WGS sequence"/>
</dbReference>
<evidence type="ECO:0000256" key="3">
    <source>
        <dbReference type="ARBA" id="ARBA00023082"/>
    </source>
</evidence>
<dbReference type="InterPro" id="IPR013249">
    <property type="entry name" value="RNA_pol_sigma70_r4_t2"/>
</dbReference>
<protein>
    <submittedName>
        <fullName evidence="7">RNA polymerase sigma factor</fullName>
    </submittedName>
</protein>
<dbReference type="PANTHER" id="PTHR43133:SF25">
    <property type="entry name" value="RNA POLYMERASE SIGMA FACTOR RFAY-RELATED"/>
    <property type="match status" value="1"/>
</dbReference>
<evidence type="ECO:0000256" key="1">
    <source>
        <dbReference type="ARBA" id="ARBA00010641"/>
    </source>
</evidence>
<name>A0ABV8NAE0_9ACTN</name>
<keyword evidence="8" id="KW-1185">Reference proteome</keyword>
<dbReference type="Pfam" id="PF08281">
    <property type="entry name" value="Sigma70_r4_2"/>
    <property type="match status" value="1"/>
</dbReference>
<keyword evidence="4" id="KW-0804">Transcription</keyword>
<evidence type="ECO:0000256" key="4">
    <source>
        <dbReference type="ARBA" id="ARBA00023163"/>
    </source>
</evidence>
<dbReference type="InterPro" id="IPR014284">
    <property type="entry name" value="RNA_pol_sigma-70_dom"/>
</dbReference>
<dbReference type="SUPFAM" id="SSF88946">
    <property type="entry name" value="Sigma2 domain of RNA polymerase sigma factors"/>
    <property type="match status" value="1"/>
</dbReference>
<dbReference type="InterPro" id="IPR013325">
    <property type="entry name" value="RNA_pol_sigma_r2"/>
</dbReference>
<dbReference type="Gene3D" id="1.10.10.10">
    <property type="entry name" value="Winged helix-like DNA-binding domain superfamily/Winged helix DNA-binding domain"/>
    <property type="match status" value="1"/>
</dbReference>
<keyword evidence="3" id="KW-0731">Sigma factor</keyword>
<organism evidence="7 8">
    <name type="scientific">Streptomyces flavovirens</name>
    <dbReference type="NCBI Taxonomy" id="52258"/>
    <lineage>
        <taxon>Bacteria</taxon>
        <taxon>Bacillati</taxon>
        <taxon>Actinomycetota</taxon>
        <taxon>Actinomycetes</taxon>
        <taxon>Kitasatosporales</taxon>
        <taxon>Streptomycetaceae</taxon>
        <taxon>Streptomyces</taxon>
    </lineage>
</organism>
<evidence type="ECO:0000313" key="8">
    <source>
        <dbReference type="Proteomes" id="UP001595871"/>
    </source>
</evidence>
<feature type="domain" description="RNA polymerase sigma-70 region 2" evidence="5">
    <location>
        <begin position="13"/>
        <end position="78"/>
    </location>
</feature>
<gene>
    <name evidence="7" type="ORF">ACFO3R_22525</name>
</gene>
<dbReference type="Pfam" id="PF04542">
    <property type="entry name" value="Sigma70_r2"/>
    <property type="match status" value="1"/>
</dbReference>
<comment type="similarity">
    <text evidence="1">Belongs to the sigma-70 factor family. ECF subfamily.</text>
</comment>
<evidence type="ECO:0000256" key="2">
    <source>
        <dbReference type="ARBA" id="ARBA00023015"/>
    </source>
</evidence>
<dbReference type="EMBL" id="JBHSCF010000037">
    <property type="protein sequence ID" value="MFC4189137.1"/>
    <property type="molecule type" value="Genomic_DNA"/>
</dbReference>
<evidence type="ECO:0000259" key="5">
    <source>
        <dbReference type="Pfam" id="PF04542"/>
    </source>
</evidence>
<reference evidence="8" key="1">
    <citation type="journal article" date="2019" name="Int. J. Syst. Evol. Microbiol.">
        <title>The Global Catalogue of Microorganisms (GCM) 10K type strain sequencing project: providing services to taxonomists for standard genome sequencing and annotation.</title>
        <authorList>
            <consortium name="The Broad Institute Genomics Platform"/>
            <consortium name="The Broad Institute Genome Sequencing Center for Infectious Disease"/>
            <person name="Wu L."/>
            <person name="Ma J."/>
        </authorList>
    </citation>
    <scope>NUCLEOTIDE SEQUENCE [LARGE SCALE GENOMIC DNA]</scope>
    <source>
        <strain evidence="8">CCM 3243</strain>
    </source>
</reference>
<evidence type="ECO:0000313" key="7">
    <source>
        <dbReference type="EMBL" id="MFC4189137.1"/>
    </source>
</evidence>
<dbReference type="InterPro" id="IPR039425">
    <property type="entry name" value="RNA_pol_sigma-70-like"/>
</dbReference>
<accession>A0ABV8NAE0</accession>
<evidence type="ECO:0000259" key="6">
    <source>
        <dbReference type="Pfam" id="PF08281"/>
    </source>
</evidence>
<keyword evidence="2" id="KW-0805">Transcription regulation</keyword>
<dbReference type="InterPro" id="IPR007627">
    <property type="entry name" value="RNA_pol_sigma70_r2"/>
</dbReference>
<sequence length="181" mass="20606">MQSLMYEQRFAELYRDHRGAIEAYAARRAHPDRVADVVADVFLTAWRRMEDIGDADELPWLYGVARRTLANDRRSQRRQVSLTELLAAQPATFDSSEHADSAIAMADLVKAFGRLKEEDQEILRLAIWENLSASDQATVLRCSTAATRVRLFRARKRLKKILHGFDSSYGASARVKEQSHA</sequence>